<keyword evidence="1" id="KW-0614">Plasmid</keyword>
<dbReference type="PATRIC" id="fig|1229205.11.peg.7458"/>
<dbReference type="HOGENOM" id="CLU_2680622_0_0_4"/>
<name>K0E482_9BURK</name>
<evidence type="ECO:0000313" key="2">
    <source>
        <dbReference type="Proteomes" id="UP000010105"/>
    </source>
</evidence>
<protein>
    <submittedName>
        <fullName evidence="1">Putative IS element transposase</fullName>
    </submittedName>
</protein>
<dbReference type="EMBL" id="CP003865">
    <property type="protein sequence ID" value="AFT90649.1"/>
    <property type="molecule type" value="Genomic_DNA"/>
</dbReference>
<dbReference type="KEGG" id="bpx:BUPH_08457"/>
<dbReference type="Proteomes" id="UP000010105">
    <property type="component" value="Plasmid pSYMBR3459"/>
</dbReference>
<organism evidence="1 2">
    <name type="scientific">Paraburkholderia phenoliruptrix BR3459a</name>
    <dbReference type="NCBI Taxonomy" id="1229205"/>
    <lineage>
        <taxon>Bacteria</taxon>
        <taxon>Pseudomonadati</taxon>
        <taxon>Pseudomonadota</taxon>
        <taxon>Betaproteobacteria</taxon>
        <taxon>Burkholderiales</taxon>
        <taxon>Burkholderiaceae</taxon>
        <taxon>Paraburkholderia</taxon>
    </lineage>
</organism>
<accession>K0E482</accession>
<gene>
    <name evidence="1" type="ORF">BUPH_08457</name>
</gene>
<sequence>MVTASLRSLSVGPVRWFCRFNLSLCGLEELLLERGVVDTYETILCRGDKFGAVLSAPKRRGGSQAASRISMRCS</sequence>
<dbReference type="AlphaFoldDB" id="K0E482"/>
<proteinExistence type="predicted"/>
<evidence type="ECO:0000313" key="1">
    <source>
        <dbReference type="EMBL" id="AFT90649.1"/>
    </source>
</evidence>
<reference evidence="1 2" key="1">
    <citation type="journal article" date="2012" name="J. Bacteriol.">
        <title>Complete Genome Sequence of Burkholderia phenoliruptrix BR3459a (CLA1), a Heat-Tolerant, Nitrogen-Fixing Symbiont of Mimosa flocculosa.</title>
        <authorList>
            <person name="de Oliveira Cunha C."/>
            <person name="Goda Zuleta L.F."/>
            <person name="Paula de Almeida L.G."/>
            <person name="Prioli Ciapina L."/>
            <person name="Lustrino Borges W."/>
            <person name="Pitard R.M."/>
            <person name="Baldani J.I."/>
            <person name="Straliotto R."/>
            <person name="de Faria S.M."/>
            <person name="Hungria M."/>
            <person name="Sousa Cavada B."/>
            <person name="Mercante F.M."/>
            <person name="Ribeiro de Vasconcelos A.T."/>
        </authorList>
    </citation>
    <scope>NUCLEOTIDE SEQUENCE [LARGE SCALE GENOMIC DNA]</scope>
    <source>
        <strain evidence="1 2">BR3459a</strain>
        <plasmid evidence="1 2">pSYMBR3459</plasmid>
    </source>
</reference>
<geneLocation type="plasmid" evidence="1 2">
    <name>pSYMBR3459</name>
</geneLocation>